<dbReference type="AlphaFoldDB" id="A0A1X1CQ97"/>
<evidence type="ECO:0000313" key="3">
    <source>
        <dbReference type="Proteomes" id="UP000193558"/>
    </source>
</evidence>
<keyword evidence="2" id="KW-0808">Transferase</keyword>
<dbReference type="InterPro" id="IPR051531">
    <property type="entry name" value="N-acetyltransferase"/>
</dbReference>
<sequence length="185" mass="21433">MHWESERLLYRHIERKDLAALFRIYGDPTTHQFNPRGPYPDIDHAREVLLRRLKDRAIHGFDDWVIFEKTAPETVIGFGGVFVSEFNGRRTNNLGYRFAPDAWGKGFATELAIRALRFGFEELSLSEIVGVVREDHIASRRVLEKAGLTFLQRVSDPQDPPAHLMFNITRQQWRSKNGLHHPSAQ</sequence>
<dbReference type="EMBL" id="MLFR01000037">
    <property type="protein sequence ID" value="ORM66619.1"/>
    <property type="molecule type" value="Genomic_DNA"/>
</dbReference>
<dbReference type="PANTHER" id="PTHR43792:SF16">
    <property type="entry name" value="N-ACETYLTRANSFERASE DOMAIN-CONTAINING PROTEIN"/>
    <property type="match status" value="1"/>
</dbReference>
<dbReference type="SUPFAM" id="SSF55729">
    <property type="entry name" value="Acyl-CoA N-acyltransferases (Nat)"/>
    <property type="match status" value="1"/>
</dbReference>
<proteinExistence type="predicted"/>
<accession>A0A1X1CQ97</accession>
<name>A0A1X1CQ97_9GAMM</name>
<protein>
    <submittedName>
        <fullName evidence="2">GNAT family N-acetyltransferase</fullName>
    </submittedName>
</protein>
<dbReference type="InterPro" id="IPR016181">
    <property type="entry name" value="Acyl_CoA_acyltransferase"/>
</dbReference>
<gene>
    <name evidence="2" type="ORF">HA51_23630</name>
</gene>
<comment type="caution">
    <text evidence="2">The sequence shown here is derived from an EMBL/GenBank/DDBJ whole genome shotgun (WGS) entry which is preliminary data.</text>
</comment>
<dbReference type="Pfam" id="PF13302">
    <property type="entry name" value="Acetyltransf_3"/>
    <property type="match status" value="1"/>
</dbReference>
<evidence type="ECO:0000313" key="2">
    <source>
        <dbReference type="EMBL" id="ORM66619.1"/>
    </source>
</evidence>
<dbReference type="Gene3D" id="3.40.630.30">
    <property type="match status" value="1"/>
</dbReference>
<dbReference type="RefSeq" id="WP_084937670.1">
    <property type="nucleotide sequence ID" value="NZ_MLFR01000037.1"/>
</dbReference>
<evidence type="ECO:0000259" key="1">
    <source>
        <dbReference type="PROSITE" id="PS51186"/>
    </source>
</evidence>
<feature type="domain" description="N-acetyltransferase" evidence="1">
    <location>
        <begin position="8"/>
        <end position="171"/>
    </location>
</feature>
<reference evidence="2 3" key="1">
    <citation type="journal article" date="2017" name="Antonie Van Leeuwenhoek">
        <title>Phylogenomic resolution of the bacterial genus Pantoea and its relationship with Erwinia and Tatumella.</title>
        <authorList>
            <person name="Palmer M."/>
            <person name="Steenkamp E.T."/>
            <person name="Coetzee M.P."/>
            <person name="Chan W.Y."/>
            <person name="van Zyl E."/>
            <person name="De Maayer P."/>
            <person name="Coutinho T.A."/>
            <person name="Blom J."/>
            <person name="Smits T.H."/>
            <person name="Duffy B."/>
            <person name="Venter S.N."/>
        </authorList>
    </citation>
    <scope>NUCLEOTIDE SEQUENCE [LARGE SCALE GENOMIC DNA]</scope>
    <source>
        <strain evidence="2 3">LMG 26275</strain>
    </source>
</reference>
<dbReference type="InterPro" id="IPR000182">
    <property type="entry name" value="GNAT_dom"/>
</dbReference>
<organism evidence="2 3">
    <name type="scientific">Pantoea rwandensis</name>
    <dbReference type="NCBI Taxonomy" id="1076550"/>
    <lineage>
        <taxon>Bacteria</taxon>
        <taxon>Pseudomonadati</taxon>
        <taxon>Pseudomonadota</taxon>
        <taxon>Gammaproteobacteria</taxon>
        <taxon>Enterobacterales</taxon>
        <taxon>Erwiniaceae</taxon>
        <taxon>Pantoea</taxon>
    </lineage>
</organism>
<dbReference type="PANTHER" id="PTHR43792">
    <property type="entry name" value="GNAT FAMILY, PUTATIVE (AFU_ORTHOLOGUE AFUA_3G00765)-RELATED-RELATED"/>
    <property type="match status" value="1"/>
</dbReference>
<dbReference type="OrthoDB" id="9801656at2"/>
<dbReference type="PROSITE" id="PS51186">
    <property type="entry name" value="GNAT"/>
    <property type="match status" value="1"/>
</dbReference>
<dbReference type="GO" id="GO:0016747">
    <property type="term" value="F:acyltransferase activity, transferring groups other than amino-acyl groups"/>
    <property type="evidence" value="ECO:0007669"/>
    <property type="project" value="InterPro"/>
</dbReference>
<dbReference type="Proteomes" id="UP000193558">
    <property type="component" value="Unassembled WGS sequence"/>
</dbReference>